<name>A0A1V1P9C8_9BACT</name>
<dbReference type="InterPro" id="IPR027417">
    <property type="entry name" value="P-loop_NTPase"/>
</dbReference>
<dbReference type="EMBL" id="ATBP01000277">
    <property type="protein sequence ID" value="ETR71373.1"/>
    <property type="molecule type" value="Genomic_DNA"/>
</dbReference>
<sequence length="328" mass="37178">MNQETYHYQGCGKTGKTLAQPQPLLSTARPETYIPEPGLCDAVKVALALGQPLLVTGEPGTGKTQLASSIAYEFQLPAPIVFHTKTSSTAGDLLYHYDALKRFNDAQIEKIIKPVSHYISLRGLGIAILLSTKYSDQDKELLPASYQQYRHSRSVVLIDEIDKAPRDFPNDILNEVEKLEFSIHEIPKTITAETDKTPIIILTSNSEKYLPDAFLRRCVFYHINFPDETRLKTIIEQRFNQSKIHPNFSVQEMDAAIKHFESIRLLHLKKKPATAELLAWMSMLKAMDIDIITPNMDIQKTYGVLAKNADDFKRMVKFLKEACPKLSR</sequence>
<protein>
    <submittedName>
        <fullName evidence="2">ATPase-like protein</fullName>
    </submittedName>
</protein>
<dbReference type="AlphaFoldDB" id="A0A1V1P9C8"/>
<proteinExistence type="predicted"/>
<dbReference type="SUPFAM" id="SSF52540">
    <property type="entry name" value="P-loop containing nucleoside triphosphate hydrolases"/>
    <property type="match status" value="1"/>
</dbReference>
<dbReference type="InterPro" id="IPR003959">
    <property type="entry name" value="ATPase_AAA_core"/>
</dbReference>
<dbReference type="GO" id="GO:0005524">
    <property type="term" value="F:ATP binding"/>
    <property type="evidence" value="ECO:0007669"/>
    <property type="project" value="InterPro"/>
</dbReference>
<dbReference type="Gene3D" id="3.40.50.300">
    <property type="entry name" value="P-loop containing nucleotide triphosphate hydrolases"/>
    <property type="match status" value="1"/>
</dbReference>
<gene>
    <name evidence="2" type="ORF">OMM_02529</name>
</gene>
<dbReference type="GO" id="GO:0016887">
    <property type="term" value="F:ATP hydrolysis activity"/>
    <property type="evidence" value="ECO:0007669"/>
    <property type="project" value="InterPro"/>
</dbReference>
<organism evidence="2 3">
    <name type="scientific">Candidatus Magnetoglobus multicellularis str. Araruama</name>
    <dbReference type="NCBI Taxonomy" id="890399"/>
    <lineage>
        <taxon>Bacteria</taxon>
        <taxon>Pseudomonadati</taxon>
        <taxon>Thermodesulfobacteriota</taxon>
        <taxon>Desulfobacteria</taxon>
        <taxon>Desulfobacterales</taxon>
        <taxon>Desulfobacteraceae</taxon>
        <taxon>Candidatus Magnetoglobus</taxon>
    </lineage>
</organism>
<dbReference type="CDD" id="cd00009">
    <property type="entry name" value="AAA"/>
    <property type="match status" value="1"/>
</dbReference>
<comment type="caution">
    <text evidence="2">The sequence shown here is derived from an EMBL/GenBank/DDBJ whole genome shotgun (WGS) entry which is preliminary data.</text>
</comment>
<dbReference type="Proteomes" id="UP000189670">
    <property type="component" value="Unassembled WGS sequence"/>
</dbReference>
<dbReference type="Pfam" id="PF00004">
    <property type="entry name" value="AAA"/>
    <property type="match status" value="1"/>
</dbReference>
<dbReference type="SMART" id="SM00382">
    <property type="entry name" value="AAA"/>
    <property type="match status" value="1"/>
</dbReference>
<evidence type="ECO:0000313" key="3">
    <source>
        <dbReference type="Proteomes" id="UP000189670"/>
    </source>
</evidence>
<reference evidence="3" key="1">
    <citation type="submission" date="2012-11" db="EMBL/GenBank/DDBJ databases">
        <authorList>
            <person name="Lucero-Rivera Y.E."/>
            <person name="Tovar-Ramirez D."/>
        </authorList>
    </citation>
    <scope>NUCLEOTIDE SEQUENCE [LARGE SCALE GENOMIC DNA]</scope>
    <source>
        <strain evidence="3">Araruama</strain>
    </source>
</reference>
<accession>A0A1V1P9C8</accession>
<evidence type="ECO:0000313" key="2">
    <source>
        <dbReference type="EMBL" id="ETR71373.1"/>
    </source>
</evidence>
<evidence type="ECO:0000259" key="1">
    <source>
        <dbReference type="SMART" id="SM00382"/>
    </source>
</evidence>
<feature type="domain" description="AAA+ ATPase" evidence="1">
    <location>
        <begin position="49"/>
        <end position="229"/>
    </location>
</feature>
<dbReference type="InterPro" id="IPR003593">
    <property type="entry name" value="AAA+_ATPase"/>
</dbReference>